<feature type="signal peptide" evidence="1">
    <location>
        <begin position="1"/>
        <end position="20"/>
    </location>
</feature>
<name>A0A9E2SBY7_9BACT</name>
<accession>A0A9E2SBY7</accession>
<keyword evidence="1" id="KW-0732">Signal</keyword>
<feature type="chain" id="PRO_5039635851" description="DUF4251 domain-containing protein" evidence="1">
    <location>
        <begin position="21"/>
        <end position="211"/>
    </location>
</feature>
<protein>
    <recommendedName>
        <fullName evidence="4">DUF4251 domain-containing protein</fullName>
    </recommendedName>
</protein>
<dbReference type="EMBL" id="JAHSPG010000016">
    <property type="protein sequence ID" value="MBV4359756.1"/>
    <property type="molecule type" value="Genomic_DNA"/>
</dbReference>
<proteinExistence type="predicted"/>
<dbReference type="Proteomes" id="UP000812270">
    <property type="component" value="Unassembled WGS sequence"/>
</dbReference>
<keyword evidence="3" id="KW-1185">Reference proteome</keyword>
<dbReference type="RefSeq" id="WP_217794020.1">
    <property type="nucleotide sequence ID" value="NZ_JAHSPG010000016.1"/>
</dbReference>
<evidence type="ECO:0008006" key="4">
    <source>
        <dbReference type="Google" id="ProtNLM"/>
    </source>
</evidence>
<evidence type="ECO:0000256" key="1">
    <source>
        <dbReference type="SAM" id="SignalP"/>
    </source>
</evidence>
<sequence>MKKILILSGALLATTTFVKAQDLDYPDFRQKKDQWARMMEKDLKADLAAFTMAGIEESINKKPFPKLPLRDVNSNSATYSGDGITVYIQTGRFVPTKHKLNLVEDHLVRIDGKPFYGCYGITPQTTIDSISVIIDKDTVAIPSVAYKDLYNPTFSFSNEGNQKTRNAVYVTPDKKNIYIYMLGMGDRGTEYTFIIRDKKYARRVLDWGVLK</sequence>
<organism evidence="2 3">
    <name type="scientific">Pinibacter aurantiacus</name>
    <dbReference type="NCBI Taxonomy" id="2851599"/>
    <lineage>
        <taxon>Bacteria</taxon>
        <taxon>Pseudomonadati</taxon>
        <taxon>Bacteroidota</taxon>
        <taxon>Chitinophagia</taxon>
        <taxon>Chitinophagales</taxon>
        <taxon>Chitinophagaceae</taxon>
        <taxon>Pinibacter</taxon>
    </lineage>
</organism>
<dbReference type="AlphaFoldDB" id="A0A9E2SBY7"/>
<gene>
    <name evidence="2" type="ORF">KTO63_21485</name>
</gene>
<reference evidence="2" key="1">
    <citation type="submission" date="2021-06" db="EMBL/GenBank/DDBJ databases">
        <authorList>
            <person name="Huq M.A."/>
        </authorList>
    </citation>
    <scope>NUCLEOTIDE SEQUENCE</scope>
    <source>
        <strain evidence="2">MAH-26</strain>
    </source>
</reference>
<evidence type="ECO:0000313" key="3">
    <source>
        <dbReference type="Proteomes" id="UP000812270"/>
    </source>
</evidence>
<comment type="caution">
    <text evidence="2">The sequence shown here is derived from an EMBL/GenBank/DDBJ whole genome shotgun (WGS) entry which is preliminary data.</text>
</comment>
<evidence type="ECO:0000313" key="2">
    <source>
        <dbReference type="EMBL" id="MBV4359756.1"/>
    </source>
</evidence>